<reference evidence="1 2" key="1">
    <citation type="submission" date="2015-06" db="EMBL/GenBank/DDBJ databases">
        <title>Expansion of signal transduction pathways in fungi by whole-genome duplication.</title>
        <authorList>
            <consortium name="DOE Joint Genome Institute"/>
            <person name="Corrochano L.M."/>
            <person name="Kuo A."/>
            <person name="Marcet-Houben M."/>
            <person name="Polaino S."/>
            <person name="Salamov A."/>
            <person name="Villalobos J.M."/>
            <person name="Alvarez M.I."/>
            <person name="Avalos J."/>
            <person name="Benito E.P."/>
            <person name="Benoit I."/>
            <person name="Burger G."/>
            <person name="Camino L.P."/>
            <person name="Canovas D."/>
            <person name="Cerda-Olmedo E."/>
            <person name="Cheng J.-F."/>
            <person name="Dominguez A."/>
            <person name="Elias M."/>
            <person name="Eslava A.P."/>
            <person name="Glaser F."/>
            <person name="Grimwood J."/>
            <person name="Gutierrez G."/>
            <person name="Heitman J."/>
            <person name="Henrissat B."/>
            <person name="Iturriaga E.A."/>
            <person name="Lang B.F."/>
            <person name="Lavin J.L."/>
            <person name="Lee S."/>
            <person name="Li W."/>
            <person name="Lindquist E."/>
            <person name="Lopez-Garcia S."/>
            <person name="Luque E.M."/>
            <person name="Marcos A.T."/>
            <person name="Martin J."/>
            <person name="Mccluskey K."/>
            <person name="Medina H.R."/>
            <person name="Miralles-Duran A."/>
            <person name="Miyazaki A."/>
            <person name="Munoz-Torres E."/>
            <person name="Oguiza J.A."/>
            <person name="Ohm R."/>
            <person name="Olmedo M."/>
            <person name="Orejas M."/>
            <person name="Ortiz-Castellanos L."/>
            <person name="Pisabarro A.G."/>
            <person name="Rodriguez-Romero J."/>
            <person name="Ruiz-Herrera J."/>
            <person name="Ruiz-Vazquez R."/>
            <person name="Sanz C."/>
            <person name="Schackwitz W."/>
            <person name="Schmutz J."/>
            <person name="Shahriari M."/>
            <person name="Shelest E."/>
            <person name="Silva-Franco F."/>
            <person name="Soanes D."/>
            <person name="Syed K."/>
            <person name="Tagua V.G."/>
            <person name="Talbot N.J."/>
            <person name="Thon M."/>
            <person name="De Vries R.P."/>
            <person name="Wiebenga A."/>
            <person name="Yadav J.S."/>
            <person name="Braun E.L."/>
            <person name="Baker S."/>
            <person name="Garre V."/>
            <person name="Horwitz B."/>
            <person name="Torres-Martinez S."/>
            <person name="Idnurm A."/>
            <person name="Herrera-Estrella A."/>
            <person name="Gabaldon T."/>
            <person name="Grigoriev I.V."/>
        </authorList>
    </citation>
    <scope>NUCLEOTIDE SEQUENCE [LARGE SCALE GENOMIC DNA]</scope>
    <source>
        <strain evidence="1 2">CBS 277.49</strain>
    </source>
</reference>
<dbReference type="OrthoDB" id="2277655at2759"/>
<dbReference type="EMBL" id="AMYB01000002">
    <property type="protein sequence ID" value="OAD06647.1"/>
    <property type="molecule type" value="Genomic_DNA"/>
</dbReference>
<evidence type="ECO:0000313" key="2">
    <source>
        <dbReference type="Proteomes" id="UP000077051"/>
    </source>
</evidence>
<organism evidence="1 2">
    <name type="scientific">Mucor lusitanicus CBS 277.49</name>
    <dbReference type="NCBI Taxonomy" id="747725"/>
    <lineage>
        <taxon>Eukaryota</taxon>
        <taxon>Fungi</taxon>
        <taxon>Fungi incertae sedis</taxon>
        <taxon>Mucoromycota</taxon>
        <taxon>Mucoromycotina</taxon>
        <taxon>Mucoromycetes</taxon>
        <taxon>Mucorales</taxon>
        <taxon>Mucorineae</taxon>
        <taxon>Mucoraceae</taxon>
        <taxon>Mucor</taxon>
    </lineage>
</organism>
<protein>
    <submittedName>
        <fullName evidence="1">Uncharacterized protein</fullName>
    </submittedName>
</protein>
<dbReference type="Proteomes" id="UP000077051">
    <property type="component" value="Unassembled WGS sequence"/>
</dbReference>
<comment type="caution">
    <text evidence="1">The sequence shown here is derived from an EMBL/GenBank/DDBJ whole genome shotgun (WGS) entry which is preliminary data.</text>
</comment>
<dbReference type="VEuPathDB" id="FungiDB:MUCCIDRAFT_107224"/>
<sequence length="49" mass="5367">MDASVASASVLGILVEGGKLTTYAMDMKSNIYRMMVQLGDFELIQKQVI</sequence>
<keyword evidence="2" id="KW-1185">Reference proteome</keyword>
<gene>
    <name evidence="1" type="ORF">MUCCIDRAFT_107224</name>
</gene>
<proteinExistence type="predicted"/>
<accession>A0A168NRV5</accession>
<evidence type="ECO:0000313" key="1">
    <source>
        <dbReference type="EMBL" id="OAD06647.1"/>
    </source>
</evidence>
<dbReference type="AlphaFoldDB" id="A0A168NRV5"/>
<name>A0A168NRV5_MUCCL</name>